<evidence type="ECO:0008006" key="2">
    <source>
        <dbReference type="Google" id="ProtNLM"/>
    </source>
</evidence>
<comment type="caution">
    <text evidence="1">The sequence shown here is derived from an EMBL/GenBank/DDBJ whole genome shotgun (WGS) entry which is preliminary data.</text>
</comment>
<dbReference type="AlphaFoldDB" id="J9DD76"/>
<dbReference type="InterPro" id="IPR045607">
    <property type="entry name" value="DUF6452"/>
</dbReference>
<gene>
    <name evidence="1" type="ORF">EVA_00369</name>
</gene>
<dbReference type="EMBL" id="AMCI01000009">
    <property type="protein sequence ID" value="EJX10941.1"/>
    <property type="molecule type" value="Genomic_DNA"/>
</dbReference>
<sequence>MRKNQLWRNLSLWTAGLLLTTPILTGCEEDTCPINTQSFAHFDFVDEATQRPIKFSEAFDVTGFIIADVTVHDTLPDGTIQDRLVKDSLLSKTLYNKAETSLSLPLSYTHETTYVLHYTEKMRDTIVVTHRNIPYLQNIECGTMMFYEVDTVKYTTYNLRSIEIVNKEITNEEKQNFKINYIVSADQ</sequence>
<protein>
    <recommendedName>
        <fullName evidence="2">Lipoprotein</fullName>
    </recommendedName>
</protein>
<accession>J9DD76</accession>
<dbReference type="Pfam" id="PF20050">
    <property type="entry name" value="DUF6452"/>
    <property type="match status" value="1"/>
</dbReference>
<name>J9DD76_9ZZZZ</name>
<organism evidence="1">
    <name type="scientific">gut metagenome</name>
    <dbReference type="NCBI Taxonomy" id="749906"/>
    <lineage>
        <taxon>unclassified sequences</taxon>
        <taxon>metagenomes</taxon>
        <taxon>organismal metagenomes</taxon>
    </lineage>
</organism>
<dbReference type="PROSITE" id="PS51257">
    <property type="entry name" value="PROKAR_LIPOPROTEIN"/>
    <property type="match status" value="1"/>
</dbReference>
<reference evidence="1" key="1">
    <citation type="journal article" date="2012" name="PLoS ONE">
        <title>Gene sets for utilization of primary and secondary nutrition supplies in the distal gut of endangered iberian lynx.</title>
        <authorList>
            <person name="Alcaide M."/>
            <person name="Messina E."/>
            <person name="Richter M."/>
            <person name="Bargiela R."/>
            <person name="Peplies J."/>
            <person name="Huws S.A."/>
            <person name="Newbold C.J."/>
            <person name="Golyshin P.N."/>
            <person name="Simon M.A."/>
            <person name="Lopez G."/>
            <person name="Yakimov M.M."/>
            <person name="Ferrer M."/>
        </authorList>
    </citation>
    <scope>NUCLEOTIDE SEQUENCE</scope>
</reference>
<evidence type="ECO:0000313" key="1">
    <source>
        <dbReference type="EMBL" id="EJX10941.1"/>
    </source>
</evidence>
<proteinExistence type="predicted"/>